<feature type="compositionally biased region" description="Basic and acidic residues" evidence="1">
    <location>
        <begin position="131"/>
        <end position="157"/>
    </location>
</feature>
<dbReference type="RefSeq" id="WP_181353160.1">
    <property type="nucleotide sequence ID" value="NZ_JABJWZ010000001.1"/>
</dbReference>
<accession>A0A7W3WGB8</accession>
<name>A0A7W3WGB8_9ACTN</name>
<comment type="caution">
    <text evidence="2">The sequence shown here is derived from an EMBL/GenBank/DDBJ whole genome shotgun (WGS) entry which is preliminary data.</text>
</comment>
<dbReference type="AlphaFoldDB" id="A0A7W3WGB8"/>
<evidence type="ECO:0000256" key="1">
    <source>
        <dbReference type="SAM" id="MobiDB-lite"/>
    </source>
</evidence>
<dbReference type="Gene3D" id="3.40.50.12580">
    <property type="match status" value="1"/>
</dbReference>
<reference evidence="3" key="1">
    <citation type="submission" date="2020-05" db="EMBL/GenBank/DDBJ databases">
        <title>Classification of alakaliphilic streptomycetes isolated from an alkaline soil next to Lonar Crater, India and a proposal for the recognition of Streptomyces alkaliterrae sp. nov.</title>
        <authorList>
            <person name="Golinska P."/>
        </authorList>
    </citation>
    <scope>NUCLEOTIDE SEQUENCE [LARGE SCALE GENOMIC DNA]</scope>
    <source>
        <strain evidence="3">OF3</strain>
    </source>
</reference>
<feature type="region of interest" description="Disordered" evidence="1">
    <location>
        <begin position="125"/>
        <end position="159"/>
    </location>
</feature>
<dbReference type="EMBL" id="JABJWZ010000001">
    <property type="protein sequence ID" value="MBB1251812.1"/>
    <property type="molecule type" value="Genomic_DNA"/>
</dbReference>
<evidence type="ECO:0008006" key="4">
    <source>
        <dbReference type="Google" id="ProtNLM"/>
    </source>
</evidence>
<dbReference type="Proteomes" id="UP000525686">
    <property type="component" value="Unassembled WGS sequence"/>
</dbReference>
<sequence length="596" mass="64106">MAGDYRADWLRVPVGEDATRWATRSDCHRVLAIVHNVTSATRLLDVLPLFRDDLRIQLLATCTGSSPFQSGVAELLATLGVPVLPWEQALSTPVSLALSASLGGELGSVPGPVVVLSHGVGYNKRLATPDTGHRTPDTGHRTPDTGHRTPDTGHRTPDTGPVFGMSPEWLLADGEPVAARLVLSHPEQLARLRRYCPQAAPRAVLAGDPCFDRLLKARPNRERYRRALGVRPGQRLVVLNSTWNAESLFGDGEQPHLLGALLDRLTSELPVDDYRLAAVLHPNIWHGHGPGQVRAWLDRAQRCGLTLIDPTEDWRQALVAADAVIGDFGSVSYYAAAIGVPVLMAAPGADRLDADSPVAEFVRTAPPLDLGRPLAAQLADVIAGHRPHPSLAEQASSAPGRSAALLRRTFYDLIRIPEPDRPAALEPLPLPPYRPARPLIPLLVRTGRQPDGTVLLRRHVDPAAPATGYDSSHLAVHEDTLETHALEIADLVFRDGSPDDPRLGGPARWTAELLRARPHVTLAVFVTGPDSCVLRVRAGQLLDVRTAPHTADPLACASALLGWLADGGSVRKLAADGLWLCSGGQRHRAEVTPLEG</sequence>
<dbReference type="SUPFAM" id="SSF53756">
    <property type="entry name" value="UDP-Glycosyltransferase/glycogen phosphorylase"/>
    <property type="match status" value="1"/>
</dbReference>
<organism evidence="2 3">
    <name type="scientific">Streptomyces alkaliterrae</name>
    <dbReference type="NCBI Taxonomy" id="2213162"/>
    <lineage>
        <taxon>Bacteria</taxon>
        <taxon>Bacillati</taxon>
        <taxon>Actinomycetota</taxon>
        <taxon>Actinomycetes</taxon>
        <taxon>Kitasatosporales</taxon>
        <taxon>Streptomycetaceae</taxon>
        <taxon>Streptomyces</taxon>
    </lineage>
</organism>
<evidence type="ECO:0000313" key="3">
    <source>
        <dbReference type="Proteomes" id="UP000525686"/>
    </source>
</evidence>
<evidence type="ECO:0000313" key="2">
    <source>
        <dbReference type="EMBL" id="MBB1251812.1"/>
    </source>
</evidence>
<protein>
    <recommendedName>
        <fullName evidence="4">Translation initiation factor 2</fullName>
    </recommendedName>
</protein>
<gene>
    <name evidence="2" type="ORF">H3146_00305</name>
</gene>
<proteinExistence type="predicted"/>
<dbReference type="InterPro" id="IPR043148">
    <property type="entry name" value="TagF_C"/>
</dbReference>